<keyword evidence="2" id="KW-1185">Reference proteome</keyword>
<dbReference type="Proteomes" id="UP000603453">
    <property type="component" value="Unassembled WGS sequence"/>
</dbReference>
<proteinExistence type="predicted"/>
<dbReference type="EMBL" id="JAEPRD010000078">
    <property type="protein sequence ID" value="KAG2200803.1"/>
    <property type="molecule type" value="Genomic_DNA"/>
</dbReference>
<accession>A0A8H7QZX5</accession>
<reference evidence="1" key="1">
    <citation type="submission" date="2020-12" db="EMBL/GenBank/DDBJ databases">
        <title>Metabolic potential, ecology and presence of endohyphal bacteria is reflected in genomic diversity of Mucoromycotina.</title>
        <authorList>
            <person name="Muszewska A."/>
            <person name="Okrasinska A."/>
            <person name="Steczkiewicz K."/>
            <person name="Drgas O."/>
            <person name="Orlowska M."/>
            <person name="Perlinska-Lenart U."/>
            <person name="Aleksandrzak-Piekarczyk T."/>
            <person name="Szatraj K."/>
            <person name="Zielenkiewicz U."/>
            <person name="Pilsyk S."/>
            <person name="Malc E."/>
            <person name="Mieczkowski P."/>
            <person name="Kruszewska J.S."/>
            <person name="Biernat P."/>
            <person name="Pawlowska J."/>
        </authorList>
    </citation>
    <scope>NUCLEOTIDE SEQUENCE</scope>
    <source>
        <strain evidence="1">WA0000017839</strain>
    </source>
</reference>
<dbReference type="AlphaFoldDB" id="A0A8H7QZX5"/>
<dbReference type="OrthoDB" id="2289822at2759"/>
<protein>
    <submittedName>
        <fullName evidence="1">Uncharacterized protein</fullName>
    </submittedName>
</protein>
<evidence type="ECO:0000313" key="2">
    <source>
        <dbReference type="Proteomes" id="UP000603453"/>
    </source>
</evidence>
<comment type="caution">
    <text evidence="1">The sequence shown here is derived from an EMBL/GenBank/DDBJ whole genome shotgun (WGS) entry which is preliminary data.</text>
</comment>
<name>A0A8H7QZX5_9FUNG</name>
<sequence>MVKYHNLDSFLRPIIDDLKDLEIHGLVVKRGDIEICRSKVYFLLASGDIPAVGDMVHICSHISTYGCRFCESKGRSPDNTSHGKYVDDSFAPLRRLQDYMTGNPIKTIYKPSVFSELSTFSGSSFFSLDQLHLIARGIGKHLYDLITIEISKDQKCYYTKRDKTVSIANYPFYISRSNLDVIGDCITSSRKHVPVSFQGSFDNFFEKIDGLPKKKNVLGLVKGCALALQWNLTPDLIIKMEGYFTTWHTYLLEQVNLKNISRSVFRPVQHYLIHVPYIIKEQGPLSCYSARSMEIVIGIYSKLIKSRRMGGRNASMLIERFTIRNFINGIIDVVT</sequence>
<evidence type="ECO:0000313" key="1">
    <source>
        <dbReference type="EMBL" id="KAG2200803.1"/>
    </source>
</evidence>
<organism evidence="1 2">
    <name type="scientific">Mucor saturninus</name>
    <dbReference type="NCBI Taxonomy" id="64648"/>
    <lineage>
        <taxon>Eukaryota</taxon>
        <taxon>Fungi</taxon>
        <taxon>Fungi incertae sedis</taxon>
        <taxon>Mucoromycota</taxon>
        <taxon>Mucoromycotina</taxon>
        <taxon>Mucoromycetes</taxon>
        <taxon>Mucorales</taxon>
        <taxon>Mucorineae</taxon>
        <taxon>Mucoraceae</taxon>
        <taxon>Mucor</taxon>
    </lineage>
</organism>
<gene>
    <name evidence="1" type="ORF">INT47_001334</name>
</gene>